<keyword evidence="1" id="KW-0812">Transmembrane</keyword>
<feature type="domain" description="Glycosyltransferase RgtA/B/C/D-like" evidence="2">
    <location>
        <begin position="63"/>
        <end position="163"/>
    </location>
</feature>
<feature type="transmembrane region" description="Helical" evidence="1">
    <location>
        <begin position="111"/>
        <end position="128"/>
    </location>
</feature>
<feature type="transmembrane region" description="Helical" evidence="1">
    <location>
        <begin position="241"/>
        <end position="261"/>
    </location>
</feature>
<comment type="caution">
    <text evidence="4">The sequence shown here is derived from an EMBL/GenBank/DDBJ whole genome shotgun (WGS) entry which is preliminary data.</text>
</comment>
<dbReference type="GO" id="GO:0005886">
    <property type="term" value="C:plasma membrane"/>
    <property type="evidence" value="ECO:0007669"/>
    <property type="project" value="UniProtKB-SubCell"/>
</dbReference>
<feature type="transmembrane region" description="Helical" evidence="1">
    <location>
        <begin position="174"/>
        <end position="195"/>
    </location>
</feature>
<dbReference type="Pfam" id="PF13231">
    <property type="entry name" value="PMT_2"/>
    <property type="match status" value="1"/>
</dbReference>
<feature type="transmembrane region" description="Helical" evidence="1">
    <location>
        <begin position="201"/>
        <end position="220"/>
    </location>
</feature>
<keyword evidence="1" id="KW-1133">Transmembrane helix</keyword>
<dbReference type="InterPro" id="IPR038731">
    <property type="entry name" value="RgtA/B/C-like"/>
</dbReference>
<protein>
    <recommendedName>
        <fullName evidence="1">Polyprenol-phosphate-mannose--protein mannosyltransferase</fullName>
        <ecNumber evidence="1">2.4.1.-</ecNumber>
    </recommendedName>
</protein>
<organism evidence="4 5">
    <name type="scientific">Antricoccus suffuscus</name>
    <dbReference type="NCBI Taxonomy" id="1629062"/>
    <lineage>
        <taxon>Bacteria</taxon>
        <taxon>Bacillati</taxon>
        <taxon>Actinomycetota</taxon>
        <taxon>Actinomycetes</taxon>
        <taxon>Geodermatophilales</taxon>
        <taxon>Antricoccaceae</taxon>
        <taxon>Antricoccus</taxon>
    </lineage>
</organism>
<evidence type="ECO:0000313" key="4">
    <source>
        <dbReference type="EMBL" id="PRZ41905.1"/>
    </source>
</evidence>
<dbReference type="Pfam" id="PF16192">
    <property type="entry name" value="PMT_4TMC"/>
    <property type="match status" value="1"/>
</dbReference>
<dbReference type="PANTHER" id="PTHR10050:SF46">
    <property type="entry name" value="PROTEIN O-MANNOSYL-TRANSFERASE 2"/>
    <property type="match status" value="1"/>
</dbReference>
<dbReference type="InterPro" id="IPR032421">
    <property type="entry name" value="PMT_4TMC"/>
</dbReference>
<feature type="transmembrane region" description="Helical" evidence="1">
    <location>
        <begin position="83"/>
        <end position="104"/>
    </location>
</feature>
<comment type="subcellular location">
    <subcellularLocation>
        <location evidence="1">Cell membrane</location>
    </subcellularLocation>
</comment>
<feature type="transmembrane region" description="Helical" evidence="1">
    <location>
        <begin position="393"/>
        <end position="417"/>
    </location>
</feature>
<evidence type="ECO:0000256" key="1">
    <source>
        <dbReference type="RuleBase" id="RU367007"/>
    </source>
</evidence>
<dbReference type="UniPathway" id="UPA00378"/>
<comment type="function">
    <text evidence="1">Protein O-mannosyltransferase that catalyzes the transfer of a single mannose residue from a polyprenol phospho-mannosyl lipidic donor to the hydroxyl group of selected serine and threonine residues in acceptor proteins.</text>
</comment>
<accession>A0A2T0ZZX5</accession>
<keyword evidence="1" id="KW-1003">Cell membrane</keyword>
<dbReference type="Proteomes" id="UP000237752">
    <property type="component" value="Unassembled WGS sequence"/>
</dbReference>
<dbReference type="EC" id="2.4.1.-" evidence="1"/>
<dbReference type="PANTHER" id="PTHR10050">
    <property type="entry name" value="DOLICHYL-PHOSPHATE-MANNOSE--PROTEIN MANNOSYLTRANSFERASE"/>
    <property type="match status" value="1"/>
</dbReference>
<feature type="transmembrane region" description="Helical" evidence="1">
    <location>
        <begin position="134"/>
        <end position="153"/>
    </location>
</feature>
<keyword evidence="5" id="KW-1185">Reference proteome</keyword>
<keyword evidence="1" id="KW-0472">Membrane</keyword>
<evidence type="ECO:0000259" key="3">
    <source>
        <dbReference type="Pfam" id="PF16192"/>
    </source>
</evidence>
<feature type="domain" description="Protein O-mannosyl-transferase C-terminal four TM" evidence="3">
    <location>
        <begin position="285"/>
        <end position="471"/>
    </location>
</feature>
<keyword evidence="1 4" id="KW-0328">Glycosyltransferase</keyword>
<dbReference type="InterPro" id="IPR027005">
    <property type="entry name" value="PMT-like"/>
</dbReference>
<dbReference type="GO" id="GO:0004169">
    <property type="term" value="F:dolichyl-phosphate-mannose-protein mannosyltransferase activity"/>
    <property type="evidence" value="ECO:0007669"/>
    <property type="project" value="UniProtKB-UniRule"/>
</dbReference>
<dbReference type="AlphaFoldDB" id="A0A2T0ZZX5"/>
<evidence type="ECO:0000259" key="2">
    <source>
        <dbReference type="Pfam" id="PF13231"/>
    </source>
</evidence>
<gene>
    <name evidence="4" type="ORF">CLV47_10731</name>
</gene>
<sequence length="472" mass="54024">MPRDGLAAWVFTLLIGALALLVRVANLGWPNRLVFDEAYYVPEAHQLLHYGFEENRAYYFIVHPPFGKWNIAVGEWLFGYNSFAWRISGVVVGCAAIVLLSFVVRRMTRSTLCGLFAAILLAADGFSFTISRTGILDIFLQFWTLLGFWFLIVDRDRFRTQLWRACQSGVIGTWGPRVGFRWWRLAAGITFGLSASVKWSGVYFLALFAILCLVWDWGAYRSIGLRRPFVATMRRSLPTAFWDLGIVPVLAYLVTWAGWFAGETAQGRYWAEGRATSYPWIPEALRSLWHMHAEWLNFHTHLTTPHPWDSNPWSWLLTGRPVLMVNDTVTIAGAQHMRTITMIGTPPLWWAFALAGLWMIWWAISRMDWRAIAVLVAIAAGWGAWLIDTERTMFMFYMAPVVPFFIMAVTFVLTDVLGRRTDSVRRRKWGAAAVAVYLGLVVVMFGFFLPVLNGTTLSMSAWDLRMWLNLWS</sequence>
<dbReference type="GO" id="GO:0012505">
    <property type="term" value="C:endomembrane system"/>
    <property type="evidence" value="ECO:0007669"/>
    <property type="project" value="UniProtKB-SubCell"/>
</dbReference>
<name>A0A2T0ZZX5_9ACTN</name>
<feature type="transmembrane region" description="Helical" evidence="1">
    <location>
        <begin position="429"/>
        <end position="452"/>
    </location>
</feature>
<dbReference type="EMBL" id="PVUE01000007">
    <property type="protein sequence ID" value="PRZ41905.1"/>
    <property type="molecule type" value="Genomic_DNA"/>
</dbReference>
<reference evidence="4 5" key="1">
    <citation type="submission" date="2018-03" db="EMBL/GenBank/DDBJ databases">
        <title>Genomic Encyclopedia of Archaeal and Bacterial Type Strains, Phase II (KMG-II): from individual species to whole genera.</title>
        <authorList>
            <person name="Goeker M."/>
        </authorList>
    </citation>
    <scope>NUCLEOTIDE SEQUENCE [LARGE SCALE GENOMIC DNA]</scope>
    <source>
        <strain evidence="4 5">DSM 100065</strain>
    </source>
</reference>
<proteinExistence type="inferred from homology"/>
<comment type="pathway">
    <text evidence="1">Protein modification; protein glycosylation.</text>
</comment>
<feature type="transmembrane region" description="Helical" evidence="1">
    <location>
        <begin position="347"/>
        <end position="364"/>
    </location>
</feature>
<feature type="transmembrane region" description="Helical" evidence="1">
    <location>
        <begin position="371"/>
        <end position="387"/>
    </location>
</feature>
<comment type="similarity">
    <text evidence="1">Belongs to the glycosyltransferase 39 family.</text>
</comment>
<keyword evidence="1 4" id="KW-0808">Transferase</keyword>
<evidence type="ECO:0000313" key="5">
    <source>
        <dbReference type="Proteomes" id="UP000237752"/>
    </source>
</evidence>